<dbReference type="EMBL" id="JAYWIO010000006">
    <property type="protein sequence ID" value="KAK7255900.1"/>
    <property type="molecule type" value="Genomic_DNA"/>
</dbReference>
<proteinExistence type="predicted"/>
<dbReference type="GO" id="GO:0003723">
    <property type="term" value="F:RNA binding"/>
    <property type="evidence" value="ECO:0007669"/>
    <property type="project" value="TreeGrafter"/>
</dbReference>
<dbReference type="GO" id="GO:0005730">
    <property type="term" value="C:nucleolus"/>
    <property type="evidence" value="ECO:0007669"/>
    <property type="project" value="TreeGrafter"/>
</dbReference>
<dbReference type="InterPro" id="IPR039119">
    <property type="entry name" value="ABT1/Esf2"/>
</dbReference>
<gene>
    <name evidence="1" type="ORF">RIF29_29327</name>
</gene>
<comment type="caution">
    <text evidence="1">The sequence shown here is derived from an EMBL/GenBank/DDBJ whole genome shotgun (WGS) entry which is preliminary data.</text>
</comment>
<dbReference type="PANTHER" id="PTHR12311:SF7">
    <property type="entry name" value="ACTIVATOR OF BASAL TRANSCRIPTION 1"/>
    <property type="match status" value="1"/>
</dbReference>
<accession>A0AAN9EJL9</accession>
<evidence type="ECO:0000313" key="1">
    <source>
        <dbReference type="EMBL" id="KAK7255900.1"/>
    </source>
</evidence>
<sequence>MHAKNMQQVDFQIKTLVHPFLVFQAFKRAVWEQKLALELSAAKRERDFYMRRVDQSRALNAIEERLNKIWLGGNQNQTSLAQSFMDKGFEKLKEYIEKWEGPVATARHNLGLFADKETYEAMDGLAKLQNKSADQLAMD</sequence>
<dbReference type="GO" id="GO:0000447">
    <property type="term" value="P:endonucleolytic cleavage in ITS1 to separate SSU-rRNA from 5.8S rRNA and LSU-rRNA from tricistronic rRNA transcript (SSU-rRNA, 5.8S rRNA, LSU-rRNA)"/>
    <property type="evidence" value="ECO:0007669"/>
    <property type="project" value="TreeGrafter"/>
</dbReference>
<reference evidence="1 2" key="1">
    <citation type="submission" date="2024-01" db="EMBL/GenBank/DDBJ databases">
        <title>The genomes of 5 underutilized Papilionoideae crops provide insights into root nodulation and disease resistanc.</title>
        <authorList>
            <person name="Yuan L."/>
        </authorList>
    </citation>
    <scope>NUCLEOTIDE SEQUENCE [LARGE SCALE GENOMIC DNA]</scope>
    <source>
        <strain evidence="1">ZHUSHIDOU_FW_LH</strain>
        <tissue evidence="1">Leaf</tissue>
    </source>
</reference>
<dbReference type="PANTHER" id="PTHR12311">
    <property type="entry name" value="ACTIVATOR OF BASAL TRANSCRIPTION 1"/>
    <property type="match status" value="1"/>
</dbReference>
<name>A0AAN9EJL9_CROPI</name>
<dbReference type="GO" id="GO:0000472">
    <property type="term" value="P:endonucleolytic cleavage to generate mature 5'-end of SSU-rRNA from (SSU-rRNA, 5.8S rRNA, LSU-rRNA)"/>
    <property type="evidence" value="ECO:0007669"/>
    <property type="project" value="TreeGrafter"/>
</dbReference>
<dbReference type="GO" id="GO:0034462">
    <property type="term" value="P:small-subunit processome assembly"/>
    <property type="evidence" value="ECO:0007669"/>
    <property type="project" value="TreeGrafter"/>
</dbReference>
<dbReference type="AlphaFoldDB" id="A0AAN9EJL9"/>
<dbReference type="Proteomes" id="UP001372338">
    <property type="component" value="Unassembled WGS sequence"/>
</dbReference>
<dbReference type="GO" id="GO:0000480">
    <property type="term" value="P:endonucleolytic cleavage in 5'-ETS of tricistronic rRNA transcript (SSU-rRNA, 5.8S rRNA, LSU-rRNA)"/>
    <property type="evidence" value="ECO:0007669"/>
    <property type="project" value="TreeGrafter"/>
</dbReference>
<organism evidence="1 2">
    <name type="scientific">Crotalaria pallida</name>
    <name type="common">Smooth rattlebox</name>
    <name type="synonym">Crotalaria striata</name>
    <dbReference type="NCBI Taxonomy" id="3830"/>
    <lineage>
        <taxon>Eukaryota</taxon>
        <taxon>Viridiplantae</taxon>
        <taxon>Streptophyta</taxon>
        <taxon>Embryophyta</taxon>
        <taxon>Tracheophyta</taxon>
        <taxon>Spermatophyta</taxon>
        <taxon>Magnoliopsida</taxon>
        <taxon>eudicotyledons</taxon>
        <taxon>Gunneridae</taxon>
        <taxon>Pentapetalae</taxon>
        <taxon>rosids</taxon>
        <taxon>fabids</taxon>
        <taxon>Fabales</taxon>
        <taxon>Fabaceae</taxon>
        <taxon>Papilionoideae</taxon>
        <taxon>50 kb inversion clade</taxon>
        <taxon>genistoids sensu lato</taxon>
        <taxon>core genistoids</taxon>
        <taxon>Crotalarieae</taxon>
        <taxon>Crotalaria</taxon>
    </lineage>
</organism>
<evidence type="ECO:0000313" key="2">
    <source>
        <dbReference type="Proteomes" id="UP001372338"/>
    </source>
</evidence>
<protein>
    <submittedName>
        <fullName evidence="1">Uncharacterized protein</fullName>
    </submittedName>
</protein>
<keyword evidence="2" id="KW-1185">Reference proteome</keyword>